<dbReference type="InterPro" id="IPR036322">
    <property type="entry name" value="WD40_repeat_dom_sf"/>
</dbReference>
<dbReference type="InParanoid" id="A0A2R5G288"/>
<organism evidence="5 6">
    <name type="scientific">Hondaea fermentalgiana</name>
    <dbReference type="NCBI Taxonomy" id="2315210"/>
    <lineage>
        <taxon>Eukaryota</taxon>
        <taxon>Sar</taxon>
        <taxon>Stramenopiles</taxon>
        <taxon>Bigyra</taxon>
        <taxon>Labyrinthulomycetes</taxon>
        <taxon>Thraustochytrida</taxon>
        <taxon>Thraustochytriidae</taxon>
        <taxon>Hondaea</taxon>
    </lineage>
</organism>
<dbReference type="InterPro" id="IPR015943">
    <property type="entry name" value="WD40/YVTN_repeat-like_dom_sf"/>
</dbReference>
<sequence>MASSGAGPAAAASTGAAGTSVGAGAEPATSPGRGARRKLWSILGEKKSEPAAHAELRAAQSEPPRTAAATQQQQQQQEAEVKRSSPTAAGLKSIAQSQPQLSSAGGAAGGAPHNEHVVRVNTAQRGRPIELNELMFVQCLRDGHRDGINVMEFSPEGMFLATGGKDATVVIWRVLQHDKEQYEQTEPQPVCEGAGNTSGEPLGPKLFSSDPWQVLRKHTKEITSLSWSRSQFLLSGSADCTVRLWHVQRDQCLYVFRHRNVVTGVSFSPETDLRFASSAEDGYVRLWDIEGGADGIAKVIEIQKIAGGVRSLAFFNDPNVLSVGTEDGEVRFLSSDKLVFVTQMECRNRRGIQRKGKPVVGLQPCSLRGSLNKNSQQSAILVSTKDSRVRLCSMGNYAVLCKFKGASTTTLDIKARIKGSRSHVISASEDKSVYIWNLVEQEPDNAAAASLANSKRLLGAVAKKYSTFESFQGHSTMVTQADFAPDRTLRVARKRTVTGPSLHGCIIVSTDLHGHIHVFENKLPTPDEEIPAA</sequence>
<evidence type="ECO:0000256" key="4">
    <source>
        <dbReference type="SAM" id="MobiDB-lite"/>
    </source>
</evidence>
<evidence type="ECO:0000256" key="2">
    <source>
        <dbReference type="ARBA" id="ARBA00022737"/>
    </source>
</evidence>
<feature type="repeat" description="WD" evidence="3">
    <location>
        <begin position="141"/>
        <end position="174"/>
    </location>
</feature>
<dbReference type="PROSITE" id="PS50082">
    <property type="entry name" value="WD_REPEATS_2"/>
    <property type="match status" value="3"/>
</dbReference>
<dbReference type="Gene3D" id="2.130.10.10">
    <property type="entry name" value="YVTN repeat-like/Quinoprotein amine dehydrogenase"/>
    <property type="match status" value="2"/>
</dbReference>
<dbReference type="InterPro" id="IPR040324">
    <property type="entry name" value="WDR44/Dgr2"/>
</dbReference>
<evidence type="ECO:0000256" key="1">
    <source>
        <dbReference type="ARBA" id="ARBA00022574"/>
    </source>
</evidence>
<keyword evidence="1 3" id="KW-0853">WD repeat</keyword>
<accession>A0A2R5G288</accession>
<feature type="compositionally biased region" description="Low complexity" evidence="4">
    <location>
        <begin position="1"/>
        <end position="25"/>
    </location>
</feature>
<name>A0A2R5G288_9STRA</name>
<dbReference type="OrthoDB" id="408728at2759"/>
<dbReference type="InterPro" id="IPR001680">
    <property type="entry name" value="WD40_rpt"/>
</dbReference>
<feature type="compositionally biased region" description="Basic and acidic residues" evidence="4">
    <location>
        <begin position="44"/>
        <end position="56"/>
    </location>
</feature>
<feature type="compositionally biased region" description="Polar residues" evidence="4">
    <location>
        <begin position="94"/>
        <end position="103"/>
    </location>
</feature>
<dbReference type="Pfam" id="PF00400">
    <property type="entry name" value="WD40"/>
    <property type="match status" value="3"/>
</dbReference>
<gene>
    <name evidence="5" type="ORF">FCC1311_013192</name>
</gene>
<dbReference type="SUPFAM" id="SSF50978">
    <property type="entry name" value="WD40 repeat-like"/>
    <property type="match status" value="1"/>
</dbReference>
<evidence type="ECO:0000313" key="5">
    <source>
        <dbReference type="EMBL" id="GBG25102.1"/>
    </source>
</evidence>
<evidence type="ECO:0000256" key="3">
    <source>
        <dbReference type="PROSITE-ProRule" id="PRU00221"/>
    </source>
</evidence>
<dbReference type="PANTHER" id="PTHR14221:SF0">
    <property type="entry name" value="WD REPEAT-CONTAINING PROTEIN 44"/>
    <property type="match status" value="1"/>
</dbReference>
<feature type="repeat" description="WD" evidence="3">
    <location>
        <begin position="255"/>
        <end position="290"/>
    </location>
</feature>
<dbReference type="InterPro" id="IPR020472">
    <property type="entry name" value="WD40_PAC1"/>
</dbReference>
<dbReference type="EMBL" id="BEYU01000011">
    <property type="protein sequence ID" value="GBG25102.1"/>
    <property type="molecule type" value="Genomic_DNA"/>
</dbReference>
<reference evidence="5 6" key="1">
    <citation type="submission" date="2017-12" db="EMBL/GenBank/DDBJ databases">
        <title>Sequencing, de novo assembly and annotation of complete genome of a new Thraustochytrid species, strain FCC1311.</title>
        <authorList>
            <person name="Sedici K."/>
            <person name="Godart F."/>
            <person name="Aiese Cigliano R."/>
            <person name="Sanseverino W."/>
            <person name="Barakat M."/>
            <person name="Ortet P."/>
            <person name="Marechal E."/>
            <person name="Cagnac O."/>
            <person name="Amato A."/>
        </authorList>
    </citation>
    <scope>NUCLEOTIDE SEQUENCE [LARGE SCALE GENOMIC DNA]</scope>
</reference>
<feature type="repeat" description="WD" evidence="3">
    <location>
        <begin position="215"/>
        <end position="255"/>
    </location>
</feature>
<dbReference type="Proteomes" id="UP000241890">
    <property type="component" value="Unassembled WGS sequence"/>
</dbReference>
<keyword evidence="2" id="KW-0677">Repeat</keyword>
<dbReference type="PRINTS" id="PR00320">
    <property type="entry name" value="GPROTEINBRPT"/>
</dbReference>
<protein>
    <submittedName>
        <fullName evidence="5">WD repeat-containing protein 44</fullName>
    </submittedName>
</protein>
<dbReference type="SMART" id="SM00320">
    <property type="entry name" value="WD40"/>
    <property type="match status" value="6"/>
</dbReference>
<dbReference type="PROSITE" id="PS50294">
    <property type="entry name" value="WD_REPEATS_REGION"/>
    <property type="match status" value="3"/>
</dbReference>
<dbReference type="AlphaFoldDB" id="A0A2R5G288"/>
<proteinExistence type="predicted"/>
<evidence type="ECO:0000313" key="6">
    <source>
        <dbReference type="Proteomes" id="UP000241890"/>
    </source>
</evidence>
<keyword evidence="6" id="KW-1185">Reference proteome</keyword>
<comment type="caution">
    <text evidence="5">The sequence shown here is derived from an EMBL/GenBank/DDBJ whole genome shotgun (WGS) entry which is preliminary data.</text>
</comment>
<dbReference type="PANTHER" id="PTHR14221">
    <property type="entry name" value="WD REPEAT DOMAIN 44"/>
    <property type="match status" value="1"/>
</dbReference>
<feature type="compositionally biased region" description="Low complexity" evidence="4">
    <location>
        <begin position="66"/>
        <end position="78"/>
    </location>
</feature>
<feature type="region of interest" description="Disordered" evidence="4">
    <location>
        <begin position="1"/>
        <end position="113"/>
    </location>
</feature>